<gene>
    <name evidence="5" type="ORF">VTL71DRAFT_13444</name>
</gene>
<protein>
    <recommendedName>
        <fullName evidence="7">Fumarylacetoacetate hydrolase</fullName>
    </recommendedName>
</protein>
<dbReference type="PRINTS" id="PR00111">
    <property type="entry name" value="ABHYDROLASE"/>
</dbReference>
<evidence type="ECO:0000256" key="2">
    <source>
        <dbReference type="ARBA" id="ARBA00022723"/>
    </source>
</evidence>
<proteinExistence type="inferred from homology"/>
<evidence type="ECO:0008006" key="7">
    <source>
        <dbReference type="Google" id="ProtNLM"/>
    </source>
</evidence>
<dbReference type="Pfam" id="PF01557">
    <property type="entry name" value="FAA_hydrolase"/>
    <property type="match status" value="1"/>
</dbReference>
<keyword evidence="2" id="KW-0479">Metal-binding</keyword>
<dbReference type="InterPro" id="IPR029058">
    <property type="entry name" value="AB_hydrolase_fold"/>
</dbReference>
<feature type="domain" description="Fumarylacetoacetase-like C-terminal" evidence="4">
    <location>
        <begin position="89"/>
        <end position="300"/>
    </location>
</feature>
<dbReference type="Gene3D" id="3.90.850.10">
    <property type="entry name" value="Fumarylacetoacetase-like, C-terminal domain"/>
    <property type="match status" value="1"/>
</dbReference>
<dbReference type="InterPro" id="IPR036663">
    <property type="entry name" value="Fumarylacetoacetase_C_sf"/>
</dbReference>
<dbReference type="PANTHER" id="PTHR11820:SF7">
    <property type="entry name" value="ACYLPYRUVASE FAHD1, MITOCHONDRIAL"/>
    <property type="match status" value="1"/>
</dbReference>
<dbReference type="EMBL" id="JAZHXI010000006">
    <property type="protein sequence ID" value="KAL2070418.1"/>
    <property type="molecule type" value="Genomic_DNA"/>
</dbReference>
<evidence type="ECO:0000259" key="4">
    <source>
        <dbReference type="Pfam" id="PF01557"/>
    </source>
</evidence>
<dbReference type="SUPFAM" id="SSF53474">
    <property type="entry name" value="alpha/beta-Hydrolases"/>
    <property type="match status" value="1"/>
</dbReference>
<feature type="domain" description="AB hydrolase-1" evidence="3">
    <location>
        <begin position="354"/>
        <end position="582"/>
    </location>
</feature>
<accession>A0ABR4CMF2</accession>
<organism evidence="5 6">
    <name type="scientific">Oculimacula yallundae</name>
    <dbReference type="NCBI Taxonomy" id="86028"/>
    <lineage>
        <taxon>Eukaryota</taxon>
        <taxon>Fungi</taxon>
        <taxon>Dikarya</taxon>
        <taxon>Ascomycota</taxon>
        <taxon>Pezizomycotina</taxon>
        <taxon>Leotiomycetes</taxon>
        <taxon>Helotiales</taxon>
        <taxon>Ploettnerulaceae</taxon>
        <taxon>Oculimacula</taxon>
    </lineage>
</organism>
<comment type="similarity">
    <text evidence="1">Belongs to the FAH family.</text>
</comment>
<reference evidence="5 6" key="1">
    <citation type="journal article" date="2024" name="Commun. Biol.">
        <title>Comparative genomic analysis of thermophilic fungi reveals convergent evolutionary adaptations and gene losses.</title>
        <authorList>
            <person name="Steindorff A.S."/>
            <person name="Aguilar-Pontes M.V."/>
            <person name="Robinson A.J."/>
            <person name="Andreopoulos B."/>
            <person name="LaButti K."/>
            <person name="Kuo A."/>
            <person name="Mondo S."/>
            <person name="Riley R."/>
            <person name="Otillar R."/>
            <person name="Haridas S."/>
            <person name="Lipzen A."/>
            <person name="Grimwood J."/>
            <person name="Schmutz J."/>
            <person name="Clum A."/>
            <person name="Reid I.D."/>
            <person name="Moisan M.C."/>
            <person name="Butler G."/>
            <person name="Nguyen T.T.M."/>
            <person name="Dewar K."/>
            <person name="Conant G."/>
            <person name="Drula E."/>
            <person name="Henrissat B."/>
            <person name="Hansel C."/>
            <person name="Singer S."/>
            <person name="Hutchinson M.I."/>
            <person name="de Vries R.P."/>
            <person name="Natvig D.O."/>
            <person name="Powell A.J."/>
            <person name="Tsang A."/>
            <person name="Grigoriev I.V."/>
        </authorList>
    </citation>
    <scope>NUCLEOTIDE SEQUENCE [LARGE SCALE GENOMIC DNA]</scope>
    <source>
        <strain evidence="5 6">CBS 494.80</strain>
    </source>
</reference>
<name>A0ABR4CMF2_9HELO</name>
<evidence type="ECO:0000313" key="6">
    <source>
        <dbReference type="Proteomes" id="UP001595075"/>
    </source>
</evidence>
<dbReference type="InterPro" id="IPR011234">
    <property type="entry name" value="Fumarylacetoacetase-like_C"/>
</dbReference>
<comment type="caution">
    <text evidence="5">The sequence shown here is derived from an EMBL/GenBank/DDBJ whole genome shotgun (WGS) entry which is preliminary data.</text>
</comment>
<evidence type="ECO:0000256" key="1">
    <source>
        <dbReference type="ARBA" id="ARBA00010211"/>
    </source>
</evidence>
<dbReference type="SUPFAM" id="SSF56529">
    <property type="entry name" value="FAH"/>
    <property type="match status" value="1"/>
</dbReference>
<sequence>MATSNQSIGSQNTFTNYVAYCDSNANEESRIGHLDQERSTIQPLSFLSGAPLTNLYEVIEIEEANIKPSGDPFQLSSVKLLPTISGRDILAVGKNYFEHAIEFNTSGYDSSDKMDQPTHPVIFTKRATSIIAHGDPIFPHPGFTETPDYEGEIGVIVGKSGFRIEEADALDYVWGYTIINDMTARERQRDHKQFYIGKSPDTFCPIGPIAVPASKLPKTLRVQTHVNGEKRQDSTTDDLIFSVPFLIKTISEGQTIRPGDVIATGTPAGVGFGQKPPVWLKPGDVVSVSVTGLGVLSNPISKPTDTNQTVARVAKETHVRTSNSARIPSGTGLRKVNSKELYYRHMGDQTKRSIIFIHGLGGSSEVYTPLISTLGLDKAHSLHLLDLEGHGLSPTSALSHISISSYAQDFQALAEQLQITQATVIAHSMGCLIALDLISKFPDLVSDLVLLGPPPSPVPEAGRNASAARALTVRSLGMAAVVDAVVTAGTSEISKKENLLGVSAVRMSLLGQDPEGYAKGCTALAGASEALPLKTVTARTLIVTGEEDKVSPPQICDKYASEIKDAKVTVLPQVGHWHMFEDLKGVAAAVGSFL</sequence>
<keyword evidence="6" id="KW-1185">Reference proteome</keyword>
<dbReference type="Pfam" id="PF00561">
    <property type="entry name" value="Abhydrolase_1"/>
    <property type="match status" value="1"/>
</dbReference>
<dbReference type="InterPro" id="IPR000073">
    <property type="entry name" value="AB_hydrolase_1"/>
</dbReference>
<evidence type="ECO:0000313" key="5">
    <source>
        <dbReference type="EMBL" id="KAL2070418.1"/>
    </source>
</evidence>
<dbReference type="PANTHER" id="PTHR11820">
    <property type="entry name" value="ACYLPYRUVASE"/>
    <property type="match status" value="1"/>
</dbReference>
<evidence type="ECO:0000259" key="3">
    <source>
        <dbReference type="Pfam" id="PF00561"/>
    </source>
</evidence>
<dbReference type="Proteomes" id="UP001595075">
    <property type="component" value="Unassembled WGS sequence"/>
</dbReference>
<dbReference type="Gene3D" id="3.40.50.1820">
    <property type="entry name" value="alpha/beta hydrolase"/>
    <property type="match status" value="1"/>
</dbReference>